<evidence type="ECO:0000256" key="1">
    <source>
        <dbReference type="ARBA" id="ARBA00004496"/>
    </source>
</evidence>
<feature type="active site" evidence="11">
    <location>
        <position position="245"/>
    </location>
</feature>
<dbReference type="GO" id="GO:0005737">
    <property type="term" value="C:cytoplasm"/>
    <property type="evidence" value="ECO:0007669"/>
    <property type="project" value="UniProtKB-SubCell"/>
</dbReference>
<feature type="active site" description="O-(3'-phospho-DNA)-tyrosine intermediate" evidence="11">
    <location>
        <position position="277"/>
    </location>
</feature>
<dbReference type="PaxDb" id="880073-Calab_0105"/>
<evidence type="ECO:0000256" key="10">
    <source>
        <dbReference type="ARBA" id="ARBA00023306"/>
    </source>
</evidence>
<gene>
    <name evidence="11 14" type="primary">xerD</name>
    <name evidence="14" type="ORF">Cabys_2891</name>
    <name evidence="15" type="ORF">Calab_0105</name>
</gene>
<dbReference type="PANTHER" id="PTHR30349:SF81">
    <property type="entry name" value="TYROSINE RECOMBINASE XERC"/>
    <property type="match status" value="1"/>
</dbReference>
<dbReference type="InParanoid" id="H1XXT6"/>
<dbReference type="InterPro" id="IPR011010">
    <property type="entry name" value="DNA_brk_join_enz"/>
</dbReference>
<dbReference type="InterPro" id="IPR004107">
    <property type="entry name" value="Integrase_SAM-like_N"/>
</dbReference>
<evidence type="ECO:0000256" key="8">
    <source>
        <dbReference type="ARBA" id="ARBA00023125"/>
    </source>
</evidence>
<feature type="active site" evidence="11">
    <location>
        <position position="268"/>
    </location>
</feature>
<dbReference type="EMBL" id="CP018099">
    <property type="protein sequence ID" value="APF19639.1"/>
    <property type="molecule type" value="Genomic_DNA"/>
</dbReference>
<dbReference type="GO" id="GO:0006313">
    <property type="term" value="P:DNA transposition"/>
    <property type="evidence" value="ECO:0007669"/>
    <property type="project" value="UniProtKB-UniRule"/>
</dbReference>
<keyword evidence="7 11" id="KW-0229">DNA integration</keyword>
<keyword evidence="16" id="KW-1185">Reference proteome</keyword>
<evidence type="ECO:0000256" key="6">
    <source>
        <dbReference type="ARBA" id="ARBA00022829"/>
    </source>
</evidence>
<protein>
    <recommendedName>
        <fullName evidence="3 11">Tyrosine recombinase XerD</fullName>
    </recommendedName>
</protein>
<evidence type="ECO:0000256" key="11">
    <source>
        <dbReference type="HAMAP-Rule" id="MF_01807"/>
    </source>
</evidence>
<dbReference type="OrthoDB" id="9801717at2"/>
<dbReference type="HOGENOM" id="CLU_027562_9_6_0"/>
<dbReference type="InterPro" id="IPR044068">
    <property type="entry name" value="CB"/>
</dbReference>
<dbReference type="STRING" id="880073.Cabys_2891"/>
<keyword evidence="4 11" id="KW-0963">Cytoplasm</keyword>
<evidence type="ECO:0000256" key="3">
    <source>
        <dbReference type="ARBA" id="ARBA00015810"/>
    </source>
</evidence>
<feature type="active site" evidence="11">
    <location>
        <position position="170"/>
    </location>
</feature>
<dbReference type="AlphaFoldDB" id="H1XXT6"/>
<evidence type="ECO:0000313" key="17">
    <source>
        <dbReference type="Proteomes" id="UP000183868"/>
    </source>
</evidence>
<feature type="active site" evidence="11">
    <location>
        <position position="146"/>
    </location>
</feature>
<comment type="similarity">
    <text evidence="2 11">Belongs to the 'phage' integrase family. XerD subfamily.</text>
</comment>
<dbReference type="InterPro" id="IPR002104">
    <property type="entry name" value="Integrase_catalytic"/>
</dbReference>
<evidence type="ECO:0000256" key="7">
    <source>
        <dbReference type="ARBA" id="ARBA00022908"/>
    </source>
</evidence>
<dbReference type="KEGG" id="caby:Cabys_2891"/>
<dbReference type="InterPro" id="IPR023009">
    <property type="entry name" value="Tyrosine_recombinase_XerC/XerD"/>
</dbReference>
<keyword evidence="10 11" id="KW-0131">Cell cycle</keyword>
<dbReference type="EMBL" id="CM001402">
    <property type="protein sequence ID" value="EHO39759.1"/>
    <property type="molecule type" value="Genomic_DNA"/>
</dbReference>
<dbReference type="Gene3D" id="1.10.150.130">
    <property type="match status" value="1"/>
</dbReference>
<dbReference type="SUPFAM" id="SSF56349">
    <property type="entry name" value="DNA breaking-rejoining enzymes"/>
    <property type="match status" value="1"/>
</dbReference>
<dbReference type="GO" id="GO:0009037">
    <property type="term" value="F:tyrosine-based site-specific recombinase activity"/>
    <property type="evidence" value="ECO:0007669"/>
    <property type="project" value="UniProtKB-UniRule"/>
</dbReference>
<sequence length="309" mass="36363">MNDLFQQYKSYLLFEQNLTDNSIDAYLRDVRRFLTYLKTVGVDSPTRVKPAHVQRLIQLLSEMGLSASSVARNLSSIRGFYRFLLAENYMEADPTETIDRPKLARRLPSVLSYEEVRKLIEMPDVKHYLGLRDRAMLETIYACGLRVSELLNLTLNDIYWKEEFVRIFGKGRKERLVPVARTALNWIQRYIDRSRPTLDRYNRSQGVLFLNVRGGALSRMGFWKILKQYVERAGIRKEIHPHTFRHSFATHLLERGADLRAVQEMLGHADISTTQIYTHIDRTFLMQEYQTFHPRSDVNMKQNQNKLRS</sequence>
<dbReference type="GO" id="GO:0003677">
    <property type="term" value="F:DNA binding"/>
    <property type="evidence" value="ECO:0007669"/>
    <property type="project" value="UniProtKB-UniRule"/>
</dbReference>
<keyword evidence="5 11" id="KW-0132">Cell division</keyword>
<comment type="subcellular location">
    <subcellularLocation>
        <location evidence="1 11">Cytoplasm</location>
    </subcellularLocation>
</comment>
<dbReference type="Pfam" id="PF02899">
    <property type="entry name" value="Phage_int_SAM_1"/>
    <property type="match status" value="1"/>
</dbReference>
<dbReference type="HAMAP" id="MF_01808">
    <property type="entry name" value="Recomb_XerC_XerD"/>
    <property type="match status" value="1"/>
</dbReference>
<dbReference type="GO" id="GO:0051301">
    <property type="term" value="P:cell division"/>
    <property type="evidence" value="ECO:0007669"/>
    <property type="project" value="UniProtKB-KW"/>
</dbReference>
<reference evidence="14 17" key="2">
    <citation type="submission" date="2016-11" db="EMBL/GenBank/DDBJ databases">
        <title>Genomic analysis of Caldithrix abyssi and proposal of a novel bacterial phylum Caldithrichaeota.</title>
        <authorList>
            <person name="Kublanov I."/>
            <person name="Sigalova O."/>
            <person name="Gavrilov S."/>
            <person name="Lebedinsky A."/>
            <person name="Ivanova N."/>
            <person name="Daum C."/>
            <person name="Reddy T."/>
            <person name="Klenk H.P."/>
            <person name="Goker M."/>
            <person name="Reva O."/>
            <person name="Miroshnichenko M."/>
            <person name="Kyprides N."/>
            <person name="Woyke T."/>
            <person name="Gelfand M."/>
        </authorList>
    </citation>
    <scope>NUCLEOTIDE SEQUENCE [LARGE SCALE GENOMIC DNA]</scope>
    <source>
        <strain evidence="14 17">LF13</strain>
    </source>
</reference>
<dbReference type="PROSITE" id="PS51900">
    <property type="entry name" value="CB"/>
    <property type="match status" value="1"/>
</dbReference>
<evidence type="ECO:0000313" key="16">
    <source>
        <dbReference type="Proteomes" id="UP000004671"/>
    </source>
</evidence>
<reference evidence="15 16" key="1">
    <citation type="submission" date="2011-09" db="EMBL/GenBank/DDBJ databases">
        <title>The permanent draft genome of Caldithrix abyssi DSM 13497.</title>
        <authorList>
            <consortium name="US DOE Joint Genome Institute (JGI-PGF)"/>
            <person name="Lucas S."/>
            <person name="Han J."/>
            <person name="Lapidus A."/>
            <person name="Bruce D."/>
            <person name="Goodwin L."/>
            <person name="Pitluck S."/>
            <person name="Peters L."/>
            <person name="Kyrpides N."/>
            <person name="Mavromatis K."/>
            <person name="Ivanova N."/>
            <person name="Mikhailova N."/>
            <person name="Chertkov O."/>
            <person name="Detter J.C."/>
            <person name="Tapia R."/>
            <person name="Han C."/>
            <person name="Land M."/>
            <person name="Hauser L."/>
            <person name="Markowitz V."/>
            <person name="Cheng J.-F."/>
            <person name="Hugenholtz P."/>
            <person name="Woyke T."/>
            <person name="Wu D."/>
            <person name="Spring S."/>
            <person name="Brambilla E."/>
            <person name="Klenk H.-P."/>
            <person name="Eisen J.A."/>
        </authorList>
    </citation>
    <scope>NUCLEOTIDE SEQUENCE [LARGE SCALE GENOMIC DNA]</scope>
    <source>
        <strain evidence="15 16">DSM 13497</strain>
    </source>
</reference>
<dbReference type="InterPro" id="IPR010998">
    <property type="entry name" value="Integrase_recombinase_N"/>
</dbReference>
<feature type="active site" evidence="11">
    <location>
        <position position="242"/>
    </location>
</feature>
<feature type="domain" description="Core-binding (CB)" evidence="13">
    <location>
        <begin position="1"/>
        <end position="85"/>
    </location>
</feature>
<evidence type="ECO:0000259" key="12">
    <source>
        <dbReference type="PROSITE" id="PS51898"/>
    </source>
</evidence>
<keyword evidence="8 11" id="KW-0238">DNA-binding</keyword>
<accession>H1XXT6</accession>
<dbReference type="GO" id="GO:0007059">
    <property type="term" value="P:chromosome segregation"/>
    <property type="evidence" value="ECO:0007669"/>
    <property type="project" value="UniProtKB-UniRule"/>
</dbReference>
<dbReference type="InterPro" id="IPR011932">
    <property type="entry name" value="Recomb_XerD"/>
</dbReference>
<dbReference type="PROSITE" id="PS51898">
    <property type="entry name" value="TYR_RECOMBINASE"/>
    <property type="match status" value="1"/>
</dbReference>
<evidence type="ECO:0000256" key="5">
    <source>
        <dbReference type="ARBA" id="ARBA00022618"/>
    </source>
</evidence>
<dbReference type="Proteomes" id="UP000183868">
    <property type="component" value="Chromosome"/>
</dbReference>
<dbReference type="Gene3D" id="1.10.443.10">
    <property type="entry name" value="Intergrase catalytic core"/>
    <property type="match status" value="1"/>
</dbReference>
<evidence type="ECO:0000256" key="4">
    <source>
        <dbReference type="ARBA" id="ARBA00022490"/>
    </source>
</evidence>
<evidence type="ECO:0000313" key="14">
    <source>
        <dbReference type="EMBL" id="APF19639.1"/>
    </source>
</evidence>
<dbReference type="HAMAP" id="MF_01807">
    <property type="entry name" value="Recomb_XerD"/>
    <property type="match status" value="1"/>
</dbReference>
<comment type="function">
    <text evidence="11">Site-specific tyrosine recombinase, which acts by catalyzing the cutting and rejoining of the recombining DNA molecules. The XerC-XerD complex is essential to convert dimers of the bacterial chromosome into monomers to permit their segregation at cell division. It also contributes to the segregational stability of plasmids.</text>
</comment>
<dbReference type="NCBIfam" id="TIGR02225">
    <property type="entry name" value="recomb_XerD"/>
    <property type="match status" value="1"/>
</dbReference>
<dbReference type="Proteomes" id="UP000004671">
    <property type="component" value="Chromosome"/>
</dbReference>
<evidence type="ECO:0000259" key="13">
    <source>
        <dbReference type="PROSITE" id="PS51900"/>
    </source>
</evidence>
<dbReference type="FunCoup" id="H1XXT6">
    <property type="interactions" value="180"/>
</dbReference>
<keyword evidence="6 11" id="KW-0159">Chromosome partition</keyword>
<dbReference type="NCBIfam" id="NF040815">
    <property type="entry name" value="recomb_XerA_Arch"/>
    <property type="match status" value="1"/>
</dbReference>
<dbReference type="eggNOG" id="COG4974">
    <property type="taxonomic scope" value="Bacteria"/>
</dbReference>
<evidence type="ECO:0000313" key="15">
    <source>
        <dbReference type="EMBL" id="EHO39759.1"/>
    </source>
</evidence>
<evidence type="ECO:0000256" key="9">
    <source>
        <dbReference type="ARBA" id="ARBA00023172"/>
    </source>
</evidence>
<name>H1XXT6_CALAY</name>
<feature type="domain" description="Tyr recombinase" evidence="12">
    <location>
        <begin position="106"/>
        <end position="290"/>
    </location>
</feature>
<dbReference type="Pfam" id="PF00589">
    <property type="entry name" value="Phage_integrase"/>
    <property type="match status" value="1"/>
</dbReference>
<dbReference type="InterPro" id="IPR013762">
    <property type="entry name" value="Integrase-like_cat_sf"/>
</dbReference>
<dbReference type="InterPro" id="IPR050090">
    <property type="entry name" value="Tyrosine_recombinase_XerCD"/>
</dbReference>
<keyword evidence="9 11" id="KW-0233">DNA recombination</keyword>
<proteinExistence type="inferred from homology"/>
<evidence type="ECO:0000256" key="2">
    <source>
        <dbReference type="ARBA" id="ARBA00010450"/>
    </source>
</evidence>
<dbReference type="CDD" id="cd00798">
    <property type="entry name" value="INT_XerDC_C"/>
    <property type="match status" value="1"/>
</dbReference>
<comment type="subunit">
    <text evidence="11">Forms a cyclic heterotetrameric complex composed of two molecules of XerC and two molecules of XerD.</text>
</comment>
<organism evidence="15 16">
    <name type="scientific">Caldithrix abyssi DSM 13497</name>
    <dbReference type="NCBI Taxonomy" id="880073"/>
    <lineage>
        <taxon>Bacteria</taxon>
        <taxon>Pseudomonadati</taxon>
        <taxon>Calditrichota</taxon>
        <taxon>Calditrichia</taxon>
        <taxon>Calditrichales</taxon>
        <taxon>Calditrichaceae</taxon>
        <taxon>Caldithrix</taxon>
    </lineage>
</organism>
<dbReference type="PANTHER" id="PTHR30349">
    <property type="entry name" value="PHAGE INTEGRASE-RELATED"/>
    <property type="match status" value="1"/>
</dbReference>
<dbReference type="RefSeq" id="WP_006926631.1">
    <property type="nucleotide sequence ID" value="NZ_CM001402.1"/>
</dbReference>
<dbReference type="NCBIfam" id="NF001399">
    <property type="entry name" value="PRK00283.1"/>
    <property type="match status" value="1"/>
</dbReference>